<dbReference type="Gene3D" id="1.10.1300.10">
    <property type="entry name" value="3'5'-cyclic nucleotide phosphodiesterase, catalytic domain"/>
    <property type="match status" value="1"/>
</dbReference>
<dbReference type="InterPro" id="IPR029787">
    <property type="entry name" value="Nucleotide_cyclase"/>
</dbReference>
<evidence type="ECO:0000256" key="3">
    <source>
        <dbReference type="SAM" id="MobiDB-lite"/>
    </source>
</evidence>
<proteinExistence type="predicted"/>
<name>A0A7S2YCQ1_9STRA</name>
<dbReference type="GO" id="GO:0009190">
    <property type="term" value="P:cyclic nucleotide biosynthetic process"/>
    <property type="evidence" value="ECO:0007669"/>
    <property type="project" value="InterPro"/>
</dbReference>
<feature type="region of interest" description="Disordered" evidence="3">
    <location>
        <begin position="65"/>
        <end position="96"/>
    </location>
</feature>
<dbReference type="SUPFAM" id="SSF109604">
    <property type="entry name" value="HD-domain/PDEase-like"/>
    <property type="match status" value="1"/>
</dbReference>
<dbReference type="SUPFAM" id="SSF55073">
    <property type="entry name" value="Nucleotide cyclase"/>
    <property type="match status" value="1"/>
</dbReference>
<dbReference type="GO" id="GO:0035556">
    <property type="term" value="P:intracellular signal transduction"/>
    <property type="evidence" value="ECO:0007669"/>
    <property type="project" value="InterPro"/>
</dbReference>
<dbReference type="Pfam" id="PF00211">
    <property type="entry name" value="Guanylate_cyc"/>
    <property type="match status" value="1"/>
</dbReference>
<keyword evidence="2" id="KW-0378">Hydrolase</keyword>
<keyword evidence="1" id="KW-0479">Metal-binding</keyword>
<evidence type="ECO:0000256" key="1">
    <source>
        <dbReference type="ARBA" id="ARBA00022723"/>
    </source>
</evidence>
<evidence type="ECO:0000259" key="4">
    <source>
        <dbReference type="PROSITE" id="PS51845"/>
    </source>
</evidence>
<dbReference type="PANTHER" id="PTHR11347">
    <property type="entry name" value="CYCLIC NUCLEOTIDE PHOSPHODIESTERASE"/>
    <property type="match status" value="1"/>
</dbReference>
<dbReference type="InterPro" id="IPR002073">
    <property type="entry name" value="PDEase_catalytic_dom"/>
</dbReference>
<evidence type="ECO:0000313" key="5">
    <source>
        <dbReference type="EMBL" id="CAD9967605.1"/>
    </source>
</evidence>
<gene>
    <name evidence="5" type="ORF">APAL1065_LOCUS12870</name>
</gene>
<feature type="compositionally biased region" description="Low complexity" evidence="3">
    <location>
        <begin position="65"/>
        <end position="75"/>
    </location>
</feature>
<feature type="domain" description="PDEase" evidence="4">
    <location>
        <begin position="131"/>
        <end position="353"/>
    </location>
</feature>
<organism evidence="5">
    <name type="scientific">Entomoneis paludosa</name>
    <dbReference type="NCBI Taxonomy" id="265537"/>
    <lineage>
        <taxon>Eukaryota</taxon>
        <taxon>Sar</taxon>
        <taxon>Stramenopiles</taxon>
        <taxon>Ochrophyta</taxon>
        <taxon>Bacillariophyta</taxon>
        <taxon>Bacillariophyceae</taxon>
        <taxon>Bacillariophycidae</taxon>
        <taxon>Entomoneidaceae</taxon>
        <taxon>Entomoneis</taxon>
    </lineage>
</organism>
<dbReference type="PROSITE" id="PS51845">
    <property type="entry name" value="PDEASE_I_2"/>
    <property type="match status" value="1"/>
</dbReference>
<accession>A0A7S2YCQ1</accession>
<dbReference type="Pfam" id="PF00233">
    <property type="entry name" value="PDEase_I"/>
    <property type="match status" value="1"/>
</dbReference>
<reference evidence="5" key="1">
    <citation type="submission" date="2021-01" db="EMBL/GenBank/DDBJ databases">
        <authorList>
            <person name="Corre E."/>
            <person name="Pelletier E."/>
            <person name="Niang G."/>
            <person name="Scheremetjew M."/>
            <person name="Finn R."/>
            <person name="Kale V."/>
            <person name="Holt S."/>
            <person name="Cochrane G."/>
            <person name="Meng A."/>
            <person name="Brown T."/>
            <person name="Cohen L."/>
        </authorList>
    </citation>
    <scope>NUCLEOTIDE SEQUENCE</scope>
    <source>
        <strain evidence="5">CCMP125</strain>
    </source>
</reference>
<sequence length="517" mass="57729">MNTASRMESTGRANRIQVSQDTADLLKASGKGQWVVPREEMIQVKGKGMMVSYWLSASGRSDASSVAGSSVAGDSTTDATSLSGESVGGASSDINDGGVVVSVGPEKLSHNEKTDMDVKTASLVKWNVNMLSTIIQKIAVQNMDITSGAARRNDLSIHSDSEPSGTVLDEVKEVIELPHFSGSPTQDWRSVELKPEVTEQLQDLISGIASMYQQNFFHNFEHASHVSMAVMKLTTRVVNPKIDGVNVQSHEASMLHDYTYGITSDPLLQFACMFSAVIHDADHPGVPNSTLIKENSQLAQVYKKSTAEQNSFDLAWALFMDDKYSDLRNALCRDEGELKRFRQMVVNMVMATDVIDKDLNGFRNKRWSRAFGSEADLEEAEKDKVDRKATIVVEHMIQAADVAHTMQHWHIYRKWNERLFCEMYEAFTSGRSETNPADGWYDGELGFFDFYIIPLAKKLADCGVFGVASSEYLSYAERNRREWADRGREIVAEYVEGAKKKLMKKQLKHQDMADVRL</sequence>
<evidence type="ECO:0000256" key="2">
    <source>
        <dbReference type="ARBA" id="ARBA00022801"/>
    </source>
</evidence>
<dbReference type="InterPro" id="IPR036971">
    <property type="entry name" value="PDEase_catalytic_dom_sf"/>
</dbReference>
<dbReference type="GO" id="GO:0004114">
    <property type="term" value="F:3',5'-cyclic-nucleotide phosphodiesterase activity"/>
    <property type="evidence" value="ECO:0007669"/>
    <property type="project" value="InterPro"/>
</dbReference>
<dbReference type="InterPro" id="IPR001054">
    <property type="entry name" value="A/G_cyclase"/>
</dbReference>
<protein>
    <recommendedName>
        <fullName evidence="4">PDEase domain-containing protein</fullName>
    </recommendedName>
</protein>
<dbReference type="EMBL" id="HBHT01019185">
    <property type="protein sequence ID" value="CAD9967605.1"/>
    <property type="molecule type" value="Transcribed_RNA"/>
</dbReference>
<dbReference type="Gene3D" id="3.30.70.1230">
    <property type="entry name" value="Nucleotide cyclase"/>
    <property type="match status" value="1"/>
</dbReference>
<dbReference type="AlphaFoldDB" id="A0A7S2YCQ1"/>
<dbReference type="GO" id="GO:0046872">
    <property type="term" value="F:metal ion binding"/>
    <property type="evidence" value="ECO:0007669"/>
    <property type="project" value="UniProtKB-KW"/>
</dbReference>